<dbReference type="Pfam" id="PF00809">
    <property type="entry name" value="Pterin_bind"/>
    <property type="match status" value="1"/>
</dbReference>
<evidence type="ECO:0000256" key="3">
    <source>
        <dbReference type="ARBA" id="ARBA00022628"/>
    </source>
</evidence>
<dbReference type="InterPro" id="IPR011005">
    <property type="entry name" value="Dihydropteroate_synth-like_sf"/>
</dbReference>
<dbReference type="GO" id="GO:0031419">
    <property type="term" value="F:cobalamin binding"/>
    <property type="evidence" value="ECO:0007669"/>
    <property type="project" value="UniProtKB-KW"/>
</dbReference>
<evidence type="ECO:0000256" key="1">
    <source>
        <dbReference type="ARBA" id="ARBA00010398"/>
    </source>
</evidence>
<proteinExistence type="inferred from homology"/>
<keyword evidence="6" id="KW-0170">Cobalt</keyword>
<keyword evidence="3" id="KW-0846">Cobalamin</keyword>
<evidence type="ECO:0000256" key="2">
    <source>
        <dbReference type="ARBA" id="ARBA00022603"/>
    </source>
</evidence>
<organism evidence="8">
    <name type="scientific">marine sediment metagenome</name>
    <dbReference type="NCBI Taxonomy" id="412755"/>
    <lineage>
        <taxon>unclassified sequences</taxon>
        <taxon>metagenomes</taxon>
        <taxon>ecological metagenomes</taxon>
    </lineage>
</organism>
<dbReference type="Gene3D" id="3.20.20.20">
    <property type="entry name" value="Dihydropteroate synthase-like"/>
    <property type="match status" value="1"/>
</dbReference>
<dbReference type="PANTHER" id="PTHR45833">
    <property type="entry name" value="METHIONINE SYNTHASE"/>
    <property type="match status" value="1"/>
</dbReference>
<evidence type="ECO:0000259" key="7">
    <source>
        <dbReference type="PROSITE" id="PS50972"/>
    </source>
</evidence>
<comment type="similarity">
    <text evidence="1">Belongs to the vitamin-B12 dependent methionine synthase family.</text>
</comment>
<accession>X1RRF2</accession>
<dbReference type="InterPro" id="IPR000489">
    <property type="entry name" value="Pterin-binding_dom"/>
</dbReference>
<dbReference type="GO" id="GO:0050667">
    <property type="term" value="P:homocysteine metabolic process"/>
    <property type="evidence" value="ECO:0007669"/>
    <property type="project" value="TreeGrafter"/>
</dbReference>
<dbReference type="GO" id="GO:0008705">
    <property type="term" value="F:methionine synthase activity"/>
    <property type="evidence" value="ECO:0007669"/>
    <property type="project" value="TreeGrafter"/>
</dbReference>
<feature type="non-terminal residue" evidence="8">
    <location>
        <position position="1"/>
    </location>
</feature>
<dbReference type="GO" id="GO:0046872">
    <property type="term" value="F:metal ion binding"/>
    <property type="evidence" value="ECO:0007669"/>
    <property type="project" value="UniProtKB-KW"/>
</dbReference>
<comment type="caution">
    <text evidence="8">The sequence shown here is derived from an EMBL/GenBank/DDBJ whole genome shotgun (WGS) entry which is preliminary data.</text>
</comment>
<dbReference type="GO" id="GO:0032259">
    <property type="term" value="P:methylation"/>
    <property type="evidence" value="ECO:0007669"/>
    <property type="project" value="UniProtKB-KW"/>
</dbReference>
<evidence type="ECO:0000256" key="5">
    <source>
        <dbReference type="ARBA" id="ARBA00022723"/>
    </source>
</evidence>
<evidence type="ECO:0000256" key="4">
    <source>
        <dbReference type="ARBA" id="ARBA00022679"/>
    </source>
</evidence>
<evidence type="ECO:0000256" key="6">
    <source>
        <dbReference type="ARBA" id="ARBA00023285"/>
    </source>
</evidence>
<protein>
    <recommendedName>
        <fullName evidence="7">Pterin-binding domain-containing protein</fullName>
    </recommendedName>
</protein>
<dbReference type="InterPro" id="IPR050554">
    <property type="entry name" value="Met_Synthase/Corrinoid"/>
</dbReference>
<dbReference type="GO" id="GO:0005829">
    <property type="term" value="C:cytosol"/>
    <property type="evidence" value="ECO:0007669"/>
    <property type="project" value="TreeGrafter"/>
</dbReference>
<dbReference type="PANTHER" id="PTHR45833:SF1">
    <property type="entry name" value="METHIONINE SYNTHASE"/>
    <property type="match status" value="1"/>
</dbReference>
<dbReference type="SUPFAM" id="SSF51717">
    <property type="entry name" value="Dihydropteroate synthetase-like"/>
    <property type="match status" value="1"/>
</dbReference>
<dbReference type="AlphaFoldDB" id="X1RRF2"/>
<feature type="domain" description="Pterin-binding" evidence="7">
    <location>
        <begin position="1"/>
        <end position="246"/>
    </location>
</feature>
<evidence type="ECO:0000313" key="8">
    <source>
        <dbReference type="EMBL" id="GAI65785.1"/>
    </source>
</evidence>
<keyword evidence="4" id="KW-0808">Transferase</keyword>
<name>X1RRF2_9ZZZZ</name>
<dbReference type="EMBL" id="BARW01000532">
    <property type="protein sequence ID" value="GAI65785.1"/>
    <property type="molecule type" value="Genomic_DNA"/>
</dbReference>
<keyword evidence="5" id="KW-0479">Metal-binding</keyword>
<dbReference type="NCBIfam" id="NF005719">
    <property type="entry name" value="PRK07535.1"/>
    <property type="match status" value="1"/>
</dbReference>
<gene>
    <name evidence="8" type="ORF">S12H4_02251</name>
</gene>
<sequence>IGERINPTGKKKLVAALQTDNMELVRREAIAQVQAGADILDVNVGASGIDETRLLPQAVQAVMEAVDVPLSFDSDNPKPLEVTLKLYQGKPIINSVTGQERSLNEVLPLVKEYGAVVIGLTMDDEGIPMDPDRRVAIAHKIVGRAEALDIPREDIIIDCLALTIATDSRAGLATLQAIRKVKAELGVNQTLGASNISYGLPDRDVLNSAFLVLAITAGVTCPTVDVARVRQAVLATDLLLGRDGYAQRYIKAYRQRHP</sequence>
<dbReference type="GO" id="GO:0046653">
    <property type="term" value="P:tetrahydrofolate metabolic process"/>
    <property type="evidence" value="ECO:0007669"/>
    <property type="project" value="TreeGrafter"/>
</dbReference>
<dbReference type="PROSITE" id="PS50972">
    <property type="entry name" value="PTERIN_BINDING"/>
    <property type="match status" value="1"/>
</dbReference>
<reference evidence="8" key="1">
    <citation type="journal article" date="2014" name="Front. Microbiol.">
        <title>High frequency of phylogenetically diverse reductive dehalogenase-homologous genes in deep subseafloor sedimentary metagenomes.</title>
        <authorList>
            <person name="Kawai M."/>
            <person name="Futagami T."/>
            <person name="Toyoda A."/>
            <person name="Takaki Y."/>
            <person name="Nishi S."/>
            <person name="Hori S."/>
            <person name="Arai W."/>
            <person name="Tsubouchi T."/>
            <person name="Morono Y."/>
            <person name="Uchiyama I."/>
            <person name="Ito T."/>
            <person name="Fujiyama A."/>
            <person name="Inagaki F."/>
            <person name="Takami H."/>
        </authorList>
    </citation>
    <scope>NUCLEOTIDE SEQUENCE</scope>
    <source>
        <strain evidence="8">Expedition CK06-06</strain>
    </source>
</reference>
<keyword evidence="2" id="KW-0489">Methyltransferase</keyword>